<evidence type="ECO:0000313" key="15">
    <source>
        <dbReference type="Proteomes" id="UP000031561"/>
    </source>
</evidence>
<dbReference type="InterPro" id="IPR004154">
    <property type="entry name" value="Anticodon-bd"/>
</dbReference>
<dbReference type="InterPro" id="IPR006195">
    <property type="entry name" value="aa-tRNA-synth_II"/>
</dbReference>
<feature type="binding site" evidence="12">
    <location>
        <begin position="82"/>
        <end position="84"/>
    </location>
    <ligand>
        <name>L-histidine</name>
        <dbReference type="ChEBI" id="CHEBI:57595"/>
    </ligand>
</feature>
<dbReference type="InterPro" id="IPR033656">
    <property type="entry name" value="HisRS_anticodon"/>
</dbReference>
<dbReference type="EMBL" id="JTHE03000121">
    <property type="protein sequence ID" value="MCM1985353.1"/>
    <property type="molecule type" value="Genomic_DNA"/>
</dbReference>
<dbReference type="PANTHER" id="PTHR43707">
    <property type="entry name" value="HISTIDYL-TRNA SYNTHETASE"/>
    <property type="match status" value="1"/>
</dbReference>
<organism evidence="14 15">
    <name type="scientific">Lyngbya confervoides BDU141951</name>
    <dbReference type="NCBI Taxonomy" id="1574623"/>
    <lineage>
        <taxon>Bacteria</taxon>
        <taxon>Bacillati</taxon>
        <taxon>Cyanobacteriota</taxon>
        <taxon>Cyanophyceae</taxon>
        <taxon>Oscillatoriophycideae</taxon>
        <taxon>Oscillatoriales</taxon>
        <taxon>Microcoleaceae</taxon>
        <taxon>Lyngbya</taxon>
    </lineage>
</organism>
<sequence length="430" mass="48499">MDFIQASRGTRDILPDETLYWQHVEAVARQILQRAAYREIRTPIFEQTGLFERGIGEATDIVGKEMYTFDDRGHRSITLRPEGTAGAVRSLIENKLYAQGGVQRLWYTGPMFRYERPGAGRQRQFHQIGVELFGSRNPRADAEVIALAADLLQTLALEDWVLAINSLGSFEDRQDYRSALVRYLEPYKDDLDPDSQQRLYRNPLRILDSKDPNTQAIAQDAPKLQAFLSSESREYFEQVLHLLEALQIPYQLDHCLVRGLDYYTHTAFEFKLVELGTQGTLCGGGRYDRLVAELGGPEVPAVGWAIGLERLISLLQGRLDLDPVSPDVYLVARGQVAEEQSLTLARALQQRHFAVELDLSGSAFAKQLKRADRSGAPLCLVVGEAEAEAQQVQLKWLASGDQQMRSQAELMEQANILREKINLAKSPKRL</sequence>
<dbReference type="InterPro" id="IPR004516">
    <property type="entry name" value="HisRS/HisZ"/>
</dbReference>
<dbReference type="GO" id="GO:0004821">
    <property type="term" value="F:histidine-tRNA ligase activity"/>
    <property type="evidence" value="ECO:0007669"/>
    <property type="project" value="UniProtKB-UniRule"/>
</dbReference>
<dbReference type="AlphaFoldDB" id="A0ABD4T995"/>
<evidence type="ECO:0000256" key="5">
    <source>
        <dbReference type="ARBA" id="ARBA00022598"/>
    </source>
</evidence>
<comment type="similarity">
    <text evidence="2 11">Belongs to the class-II aminoacyl-tRNA synthetase family.</text>
</comment>
<dbReference type="HAMAP" id="MF_00127">
    <property type="entry name" value="His_tRNA_synth"/>
    <property type="match status" value="1"/>
</dbReference>
<dbReference type="PIRSF" id="PIRSF001549">
    <property type="entry name" value="His-tRNA_synth"/>
    <property type="match status" value="1"/>
</dbReference>
<dbReference type="CDD" id="cd00773">
    <property type="entry name" value="HisRS-like_core"/>
    <property type="match status" value="1"/>
</dbReference>
<keyword evidence="9 11" id="KW-0030">Aminoacyl-tRNA synthetase</keyword>
<comment type="caution">
    <text evidence="14">The sequence shown here is derived from an EMBL/GenBank/DDBJ whole genome shotgun (WGS) entry which is preliminary data.</text>
</comment>
<evidence type="ECO:0000259" key="13">
    <source>
        <dbReference type="PROSITE" id="PS50862"/>
    </source>
</evidence>
<keyword evidence="7 11" id="KW-0067">ATP-binding</keyword>
<dbReference type="FunFam" id="3.30.930.10:FF:000005">
    <property type="entry name" value="Histidine--tRNA ligase"/>
    <property type="match status" value="1"/>
</dbReference>
<evidence type="ECO:0000256" key="4">
    <source>
        <dbReference type="ARBA" id="ARBA00022490"/>
    </source>
</evidence>
<dbReference type="PANTHER" id="PTHR43707:SF1">
    <property type="entry name" value="HISTIDINE--TRNA LIGASE, MITOCHONDRIAL-RELATED"/>
    <property type="match status" value="1"/>
</dbReference>
<feature type="binding site" evidence="12">
    <location>
        <position position="131"/>
    </location>
    <ligand>
        <name>L-histidine</name>
        <dbReference type="ChEBI" id="CHEBI:57595"/>
    </ligand>
</feature>
<dbReference type="SUPFAM" id="SSF52954">
    <property type="entry name" value="Class II aaRS ABD-related"/>
    <property type="match status" value="1"/>
</dbReference>
<evidence type="ECO:0000256" key="8">
    <source>
        <dbReference type="ARBA" id="ARBA00022917"/>
    </source>
</evidence>
<evidence type="ECO:0000256" key="9">
    <source>
        <dbReference type="ARBA" id="ARBA00023146"/>
    </source>
</evidence>
<evidence type="ECO:0000313" key="14">
    <source>
        <dbReference type="EMBL" id="MCM1985353.1"/>
    </source>
</evidence>
<dbReference type="InterPro" id="IPR045864">
    <property type="entry name" value="aa-tRNA-synth_II/BPL/LPL"/>
</dbReference>
<keyword evidence="5 11" id="KW-0436">Ligase</keyword>
<keyword evidence="6 11" id="KW-0547">Nucleotide-binding</keyword>
<feature type="binding site" evidence="12">
    <location>
        <begin position="262"/>
        <end position="263"/>
    </location>
    <ligand>
        <name>L-histidine</name>
        <dbReference type="ChEBI" id="CHEBI:57595"/>
    </ligand>
</feature>
<dbReference type="RefSeq" id="WP_166278307.1">
    <property type="nucleotide sequence ID" value="NZ_JTHE03000121.1"/>
</dbReference>
<dbReference type="Pfam" id="PF13393">
    <property type="entry name" value="tRNA-synt_His"/>
    <property type="match status" value="1"/>
</dbReference>
<evidence type="ECO:0000256" key="10">
    <source>
        <dbReference type="ARBA" id="ARBA00047639"/>
    </source>
</evidence>
<protein>
    <recommendedName>
        <fullName evidence="11">Histidine--tRNA ligase</fullName>
        <ecNumber evidence="11">6.1.1.21</ecNumber>
    </recommendedName>
    <alternativeName>
        <fullName evidence="11">Histidyl-tRNA synthetase</fullName>
        <shortName evidence="11">HisRS</shortName>
    </alternativeName>
</protein>
<dbReference type="PROSITE" id="PS50862">
    <property type="entry name" value="AA_TRNA_LIGASE_II"/>
    <property type="match status" value="1"/>
</dbReference>
<dbReference type="GO" id="GO:0005524">
    <property type="term" value="F:ATP binding"/>
    <property type="evidence" value="ECO:0007669"/>
    <property type="project" value="UniProtKB-UniRule"/>
</dbReference>
<feature type="binding site" evidence="12">
    <location>
        <position position="127"/>
    </location>
    <ligand>
        <name>L-histidine</name>
        <dbReference type="ChEBI" id="CHEBI:57595"/>
    </ligand>
</feature>
<dbReference type="InterPro" id="IPR036621">
    <property type="entry name" value="Anticodon-bd_dom_sf"/>
</dbReference>
<proteinExistence type="inferred from homology"/>
<evidence type="ECO:0000256" key="2">
    <source>
        <dbReference type="ARBA" id="ARBA00008226"/>
    </source>
</evidence>
<keyword evidence="8 11" id="KW-0648">Protein biosynthesis</keyword>
<keyword evidence="15" id="KW-1185">Reference proteome</keyword>
<dbReference type="EC" id="6.1.1.21" evidence="11"/>
<dbReference type="CDD" id="cd00859">
    <property type="entry name" value="HisRS_anticodon"/>
    <property type="match status" value="1"/>
</dbReference>
<evidence type="ECO:0000256" key="11">
    <source>
        <dbReference type="HAMAP-Rule" id="MF_00127"/>
    </source>
</evidence>
<keyword evidence="4 11" id="KW-0963">Cytoplasm</keyword>
<comment type="subcellular location">
    <subcellularLocation>
        <location evidence="1 11">Cytoplasm</location>
    </subcellularLocation>
</comment>
<feature type="binding site" evidence="12">
    <location>
        <position position="258"/>
    </location>
    <ligand>
        <name>L-histidine</name>
        <dbReference type="ChEBI" id="CHEBI:57595"/>
    </ligand>
</feature>
<dbReference type="Pfam" id="PF03129">
    <property type="entry name" value="HGTP_anticodon"/>
    <property type="match status" value="1"/>
</dbReference>
<dbReference type="SUPFAM" id="SSF55681">
    <property type="entry name" value="Class II aaRS and biotin synthetases"/>
    <property type="match status" value="1"/>
</dbReference>
<reference evidence="14 15" key="1">
    <citation type="journal article" date="2015" name="Genome Announc.">
        <title>Draft Genome Sequence of Filamentous Marine Cyanobacterium Lyngbya confervoides Strain BDU141951.</title>
        <authorList>
            <person name="Chandrababunaidu M.M."/>
            <person name="Sen D."/>
            <person name="Tripathy S."/>
        </authorList>
    </citation>
    <scope>NUCLEOTIDE SEQUENCE [LARGE SCALE GENOMIC DNA]</scope>
    <source>
        <strain evidence="14 15">BDU141951</strain>
    </source>
</reference>
<dbReference type="GO" id="GO:0005737">
    <property type="term" value="C:cytoplasm"/>
    <property type="evidence" value="ECO:0007669"/>
    <property type="project" value="UniProtKB-SubCell"/>
</dbReference>
<gene>
    <name evidence="11 14" type="primary">hisS</name>
    <name evidence="14" type="ORF">QQ91_0021280</name>
</gene>
<dbReference type="GO" id="GO:0006427">
    <property type="term" value="P:histidyl-tRNA aminoacylation"/>
    <property type="evidence" value="ECO:0007669"/>
    <property type="project" value="UniProtKB-UniRule"/>
</dbReference>
<feature type="binding site" evidence="12">
    <location>
        <position position="113"/>
    </location>
    <ligand>
        <name>L-histidine</name>
        <dbReference type="ChEBI" id="CHEBI:57595"/>
    </ligand>
</feature>
<accession>A0ABD4T995</accession>
<dbReference type="NCBIfam" id="TIGR00442">
    <property type="entry name" value="hisS"/>
    <property type="match status" value="1"/>
</dbReference>
<evidence type="ECO:0000256" key="12">
    <source>
        <dbReference type="PIRSR" id="PIRSR001549-1"/>
    </source>
</evidence>
<dbReference type="InterPro" id="IPR015807">
    <property type="entry name" value="His-tRNA-ligase"/>
</dbReference>
<feature type="domain" description="Aminoacyl-transfer RNA synthetases class-II family profile" evidence="13">
    <location>
        <begin position="1"/>
        <end position="323"/>
    </location>
</feature>
<dbReference type="Gene3D" id="3.30.930.10">
    <property type="entry name" value="Bira Bifunctional Protein, Domain 2"/>
    <property type="match status" value="1"/>
</dbReference>
<comment type="subunit">
    <text evidence="3 11">Homodimer.</text>
</comment>
<comment type="catalytic activity">
    <reaction evidence="10 11">
        <text>tRNA(His) + L-histidine + ATP = L-histidyl-tRNA(His) + AMP + diphosphate + H(+)</text>
        <dbReference type="Rhea" id="RHEA:17313"/>
        <dbReference type="Rhea" id="RHEA-COMP:9665"/>
        <dbReference type="Rhea" id="RHEA-COMP:9689"/>
        <dbReference type="ChEBI" id="CHEBI:15378"/>
        <dbReference type="ChEBI" id="CHEBI:30616"/>
        <dbReference type="ChEBI" id="CHEBI:33019"/>
        <dbReference type="ChEBI" id="CHEBI:57595"/>
        <dbReference type="ChEBI" id="CHEBI:78442"/>
        <dbReference type="ChEBI" id="CHEBI:78527"/>
        <dbReference type="ChEBI" id="CHEBI:456215"/>
        <dbReference type="EC" id="6.1.1.21"/>
    </reaction>
</comment>
<evidence type="ECO:0000256" key="3">
    <source>
        <dbReference type="ARBA" id="ARBA00011738"/>
    </source>
</evidence>
<evidence type="ECO:0000256" key="6">
    <source>
        <dbReference type="ARBA" id="ARBA00022741"/>
    </source>
</evidence>
<dbReference type="InterPro" id="IPR041715">
    <property type="entry name" value="HisRS-like_core"/>
</dbReference>
<evidence type="ECO:0000256" key="7">
    <source>
        <dbReference type="ARBA" id="ARBA00022840"/>
    </source>
</evidence>
<dbReference type="Proteomes" id="UP000031561">
    <property type="component" value="Unassembled WGS sequence"/>
</dbReference>
<dbReference type="Gene3D" id="3.40.50.800">
    <property type="entry name" value="Anticodon-binding domain"/>
    <property type="match status" value="1"/>
</dbReference>
<evidence type="ECO:0000256" key="1">
    <source>
        <dbReference type="ARBA" id="ARBA00004496"/>
    </source>
</evidence>
<name>A0ABD4T995_9CYAN</name>